<comment type="similarity">
    <text evidence="1">Belongs to the vitamin uptake transporter (VUT/ECF) (TC 2.A.88) family. Q precursor transporter subfamily.</text>
</comment>
<comment type="caution">
    <text evidence="2">The sequence shown here is derived from an EMBL/GenBank/DDBJ whole genome shotgun (WGS) entry which is preliminary data.</text>
</comment>
<feature type="transmembrane region" description="Helical" evidence="1">
    <location>
        <begin position="7"/>
        <end position="26"/>
    </location>
</feature>
<gene>
    <name evidence="2" type="ORF">ACFFUT_17310</name>
</gene>
<dbReference type="Proteomes" id="UP001589683">
    <property type="component" value="Unassembled WGS sequence"/>
</dbReference>
<protein>
    <recommendedName>
        <fullName evidence="1">Probable queuosine precursor transporter</fullName>
        <shortName evidence="1">Q precursor transporter</shortName>
    </recommendedName>
</protein>
<sequence length="213" mass="22411">MTRILPGVIAMAAIVVASNILVQFLFGNWLTWGAFIYPLSFLVTDVMNRVYGSDAARKVVFVGFIAGIVCSLIGSQIMIEVAPEVLVPAVALRIAIGSAIAFLVAQLLDVAIFNRLRDGAWWRAPLASTLVGSTIDTALFFSIAFAGSITVFGTAANEAVAWAGGVVPFLGVGAEAPLWVSLAVADWVVKTTIALIALVPFRLLVGKMMANAA</sequence>
<organism evidence="2 3">
    <name type="scientific">Pseudohalocynthiibacter aestuariivivens</name>
    <dbReference type="NCBI Taxonomy" id="1591409"/>
    <lineage>
        <taxon>Bacteria</taxon>
        <taxon>Pseudomonadati</taxon>
        <taxon>Pseudomonadota</taxon>
        <taxon>Alphaproteobacteria</taxon>
        <taxon>Rhodobacterales</taxon>
        <taxon>Paracoccaceae</taxon>
        <taxon>Pseudohalocynthiibacter</taxon>
    </lineage>
</organism>
<dbReference type="Pfam" id="PF02592">
    <property type="entry name" value="Vut_1"/>
    <property type="match status" value="1"/>
</dbReference>
<dbReference type="PANTHER" id="PTHR34300:SF1">
    <property type="entry name" value="QUEUOSINE PRECURSOR TRANSPORTER"/>
    <property type="match status" value="1"/>
</dbReference>
<comment type="subcellular location">
    <subcellularLocation>
        <location evidence="1">Cell inner membrane</location>
        <topology evidence="1">Multi-pass membrane protein</topology>
    </subcellularLocation>
</comment>
<name>A0ABV5JJD8_9RHOB</name>
<keyword evidence="1" id="KW-0997">Cell inner membrane</keyword>
<dbReference type="InterPro" id="IPR003744">
    <property type="entry name" value="YhhQ"/>
</dbReference>
<keyword evidence="1" id="KW-0812">Transmembrane</keyword>
<reference evidence="2 3" key="1">
    <citation type="submission" date="2024-09" db="EMBL/GenBank/DDBJ databases">
        <authorList>
            <person name="Sun Q."/>
            <person name="Mori K."/>
        </authorList>
    </citation>
    <scope>NUCLEOTIDE SEQUENCE [LARGE SCALE GENOMIC DNA]</scope>
    <source>
        <strain evidence="2 3">CECT 8726</strain>
    </source>
</reference>
<dbReference type="EMBL" id="JBHMEA010000050">
    <property type="protein sequence ID" value="MFB9233554.1"/>
    <property type="molecule type" value="Genomic_DNA"/>
</dbReference>
<dbReference type="HAMAP" id="MF_02088">
    <property type="entry name" value="Q_prec_transport"/>
    <property type="match status" value="1"/>
</dbReference>
<dbReference type="RefSeq" id="WP_213890524.1">
    <property type="nucleotide sequence ID" value="NZ_JAGFNU010000011.1"/>
</dbReference>
<keyword evidence="3" id="KW-1185">Reference proteome</keyword>
<feature type="transmembrane region" description="Helical" evidence="1">
    <location>
        <begin position="85"/>
        <end position="108"/>
    </location>
</feature>
<feature type="transmembrane region" description="Helical" evidence="1">
    <location>
        <begin position="129"/>
        <end position="156"/>
    </location>
</feature>
<keyword evidence="1" id="KW-0813">Transport</keyword>
<keyword evidence="1" id="KW-1133">Transmembrane helix</keyword>
<keyword evidence="1" id="KW-0472">Membrane</keyword>
<comment type="function">
    <text evidence="1">Involved in the import of queuosine (Q) precursors, required for Q precursor salvage.</text>
</comment>
<evidence type="ECO:0000256" key="1">
    <source>
        <dbReference type="HAMAP-Rule" id="MF_02088"/>
    </source>
</evidence>
<keyword evidence="1" id="KW-1003">Cell membrane</keyword>
<accession>A0ABV5JJD8</accession>
<proteinExistence type="inferred from homology"/>
<feature type="transmembrane region" description="Helical" evidence="1">
    <location>
        <begin position="59"/>
        <end position="79"/>
    </location>
</feature>
<evidence type="ECO:0000313" key="3">
    <source>
        <dbReference type="Proteomes" id="UP001589683"/>
    </source>
</evidence>
<dbReference type="PANTHER" id="PTHR34300">
    <property type="entry name" value="QUEUOSINE PRECURSOR TRANSPORTER-RELATED"/>
    <property type="match status" value="1"/>
</dbReference>
<evidence type="ECO:0000313" key="2">
    <source>
        <dbReference type="EMBL" id="MFB9233554.1"/>
    </source>
</evidence>
<feature type="transmembrane region" description="Helical" evidence="1">
    <location>
        <begin position="32"/>
        <end position="52"/>
    </location>
</feature>
<feature type="transmembrane region" description="Helical" evidence="1">
    <location>
        <begin position="176"/>
        <end position="199"/>
    </location>
</feature>
<dbReference type="NCBIfam" id="TIGR00697">
    <property type="entry name" value="queuosine precursor transporter"/>
    <property type="match status" value="1"/>
</dbReference>